<dbReference type="InterPro" id="IPR000120">
    <property type="entry name" value="Amidase"/>
</dbReference>
<dbReference type="EMBL" id="FOAW01000015">
    <property type="protein sequence ID" value="SEL83479.1"/>
    <property type="molecule type" value="Genomic_DNA"/>
</dbReference>
<comment type="similarity">
    <text evidence="2">Belongs to the amidase family.</text>
</comment>
<evidence type="ECO:0000259" key="4">
    <source>
        <dbReference type="Pfam" id="PF01425"/>
    </source>
</evidence>
<dbReference type="InterPro" id="IPR036928">
    <property type="entry name" value="AS_sf"/>
</dbReference>
<dbReference type="InterPro" id="IPR023631">
    <property type="entry name" value="Amidase_dom"/>
</dbReference>
<dbReference type="Proteomes" id="UP000198677">
    <property type="component" value="Unassembled WGS sequence"/>
</dbReference>
<dbReference type="OrthoDB" id="5175573at2"/>
<dbReference type="PROSITE" id="PS00571">
    <property type="entry name" value="AMIDASES"/>
    <property type="match status" value="1"/>
</dbReference>
<evidence type="ECO:0000256" key="2">
    <source>
        <dbReference type="ARBA" id="ARBA00009199"/>
    </source>
</evidence>
<evidence type="ECO:0000256" key="1">
    <source>
        <dbReference type="ARBA" id="ARBA00001311"/>
    </source>
</evidence>
<dbReference type="SUPFAM" id="SSF75304">
    <property type="entry name" value="Amidase signature (AS) enzymes"/>
    <property type="match status" value="1"/>
</dbReference>
<dbReference type="AlphaFoldDB" id="A0A1H7TG55"/>
<proteinExistence type="inferred from homology"/>
<dbReference type="PANTHER" id="PTHR11895:SF7">
    <property type="entry name" value="GLUTAMYL-TRNA(GLN) AMIDOTRANSFERASE SUBUNIT A, MITOCHONDRIAL"/>
    <property type="match status" value="1"/>
</dbReference>
<dbReference type="GO" id="GO:0004040">
    <property type="term" value="F:amidase activity"/>
    <property type="evidence" value="ECO:0007669"/>
    <property type="project" value="UniProtKB-EC"/>
</dbReference>
<reference evidence="6" key="1">
    <citation type="submission" date="2016-10" db="EMBL/GenBank/DDBJ databases">
        <authorList>
            <person name="Varghese N."/>
            <person name="Submissions S."/>
        </authorList>
    </citation>
    <scope>NUCLEOTIDE SEQUENCE [LARGE SCALE GENOMIC DNA]</scope>
    <source>
        <strain evidence="6">DSM 44675</strain>
    </source>
</reference>
<evidence type="ECO:0000313" key="6">
    <source>
        <dbReference type="Proteomes" id="UP000198677"/>
    </source>
</evidence>
<dbReference type="Gene3D" id="3.90.1300.10">
    <property type="entry name" value="Amidase signature (AS) domain"/>
    <property type="match status" value="1"/>
</dbReference>
<dbReference type="PANTHER" id="PTHR11895">
    <property type="entry name" value="TRANSAMIDASE"/>
    <property type="match status" value="1"/>
</dbReference>
<protein>
    <recommendedName>
        <fullName evidence="3">amidase</fullName>
        <ecNumber evidence="3">3.5.1.4</ecNumber>
    </recommendedName>
</protein>
<dbReference type="Pfam" id="PF01425">
    <property type="entry name" value="Amidase"/>
    <property type="match status" value="1"/>
</dbReference>
<feature type="domain" description="Amidase" evidence="4">
    <location>
        <begin position="36"/>
        <end position="453"/>
    </location>
</feature>
<evidence type="ECO:0000313" key="5">
    <source>
        <dbReference type="EMBL" id="SEL83479.1"/>
    </source>
</evidence>
<dbReference type="InterPro" id="IPR020556">
    <property type="entry name" value="Amidase_CS"/>
</dbReference>
<keyword evidence="6" id="KW-1185">Reference proteome</keyword>
<gene>
    <name evidence="5" type="ORF">SAMN05444583_115124</name>
</gene>
<sequence>MTDDARIHAFRDDALGDLDATGIAELIASGELSSHEAVLASVERAESVRDSLNAIAFPDFDRALTRAAHPHSGVFAGVPTIVKDNVDLAGLPTNHGSAAFVARPARADSDFARQFLSTGAVPIGKSRLPEFGFSASNEYASAEPVHNPWNPAYSSGASSGGSAALVASGVLPFAHANDGGGSIRIPAAACGLVGLKPTRGRTVADPADRAMPIRIVAQGVLTRSVRDTARFYSAAETYYRNPKLPPIRLVEGPGRTRLRIGVIIDSITGIPTDDETRASVTETADLLDELGHHVEEAPLPVDRSFVEDFSNYWGFLSFAICASGKRMLGPDFDKSKTDNLTRGLDAMYRKNIAKTPQVLYRLRRTHRQYSELFQKYDVLLSPVLAHTTPRLGYLSPAQSFEELFTRLVNYTAFTPMNNASGGPAISLPLHETAAGLPLASHFSADHGDERTLLELAFELEEARPWRRIQD</sequence>
<dbReference type="RefSeq" id="WP_072750721.1">
    <property type="nucleotide sequence ID" value="NZ_FOAW01000015.1"/>
</dbReference>
<accession>A0A1H7TG55</accession>
<comment type="catalytic activity">
    <reaction evidence="1">
        <text>a monocarboxylic acid amide + H2O = a monocarboxylate + NH4(+)</text>
        <dbReference type="Rhea" id="RHEA:12020"/>
        <dbReference type="ChEBI" id="CHEBI:15377"/>
        <dbReference type="ChEBI" id="CHEBI:28938"/>
        <dbReference type="ChEBI" id="CHEBI:35757"/>
        <dbReference type="ChEBI" id="CHEBI:83628"/>
        <dbReference type="EC" id="3.5.1.4"/>
    </reaction>
</comment>
<organism evidence="5 6">
    <name type="scientific">Rhodococcus maanshanensis</name>
    <dbReference type="NCBI Taxonomy" id="183556"/>
    <lineage>
        <taxon>Bacteria</taxon>
        <taxon>Bacillati</taxon>
        <taxon>Actinomycetota</taxon>
        <taxon>Actinomycetes</taxon>
        <taxon>Mycobacteriales</taxon>
        <taxon>Nocardiaceae</taxon>
        <taxon>Rhodococcus</taxon>
    </lineage>
</organism>
<dbReference type="NCBIfam" id="NF005899">
    <property type="entry name" value="PRK07869.1"/>
    <property type="match status" value="1"/>
</dbReference>
<dbReference type="EC" id="3.5.1.4" evidence="3"/>
<evidence type="ECO:0000256" key="3">
    <source>
        <dbReference type="ARBA" id="ARBA00012922"/>
    </source>
</evidence>
<name>A0A1H7TG55_9NOCA</name>